<dbReference type="Gene3D" id="3.40.50.450">
    <property type="match status" value="1"/>
</dbReference>
<dbReference type="EMBL" id="DWWM01000057">
    <property type="protein sequence ID" value="HJC37316.1"/>
    <property type="molecule type" value="Genomic_DNA"/>
</dbReference>
<protein>
    <submittedName>
        <fullName evidence="3">DNA-protecting protein DprA</fullName>
    </submittedName>
</protein>
<sequence length="242" mass="26273">MREQILCYALRYHGDWSKIAKAIASDEEWRACTCAYDYVTLGEAHYPSAFLSLRFPPWIVFYRGSLQLCARAAVSVIGARRASHEGLRACARVTSILAQRYVIVSGLAKGIDACAHRCALPQGTIGVIGCGIDVVYPKENAALYAAMAADHLILSEYPPGTPPLAAHFPWRNRLIAALGSSLIVIEATPRSGTMHTVSEALSLSRPIYCLARSFLETTYTGNGLLIQQGASILTGEDDVKEI</sequence>
<evidence type="ECO:0000313" key="3">
    <source>
        <dbReference type="EMBL" id="HJC37316.1"/>
    </source>
</evidence>
<reference evidence="3" key="1">
    <citation type="journal article" date="2021" name="PeerJ">
        <title>Extensive microbial diversity within the chicken gut microbiome revealed by metagenomics and culture.</title>
        <authorList>
            <person name="Gilroy R."/>
            <person name="Ravi A."/>
            <person name="Getino M."/>
            <person name="Pursley I."/>
            <person name="Horton D.L."/>
            <person name="Alikhan N.F."/>
            <person name="Baker D."/>
            <person name="Gharbi K."/>
            <person name="Hall N."/>
            <person name="Watson M."/>
            <person name="Adriaenssens E.M."/>
            <person name="Foster-Nyarko E."/>
            <person name="Jarju S."/>
            <person name="Secka A."/>
            <person name="Antonio M."/>
            <person name="Oren A."/>
            <person name="Chaudhuri R.R."/>
            <person name="La Ragione R."/>
            <person name="Hildebrand F."/>
            <person name="Pallen M.J."/>
        </authorList>
    </citation>
    <scope>NUCLEOTIDE SEQUENCE</scope>
    <source>
        <strain evidence="3">CHK187-11901</strain>
    </source>
</reference>
<proteinExistence type="inferred from homology"/>
<evidence type="ECO:0000259" key="2">
    <source>
        <dbReference type="Pfam" id="PF02481"/>
    </source>
</evidence>
<evidence type="ECO:0000256" key="1">
    <source>
        <dbReference type="ARBA" id="ARBA00006525"/>
    </source>
</evidence>
<dbReference type="SUPFAM" id="SSF102405">
    <property type="entry name" value="MCP/YpsA-like"/>
    <property type="match status" value="1"/>
</dbReference>
<organism evidence="3 4">
    <name type="scientific">Candidatus Merdibacter merdavium</name>
    <dbReference type="NCBI Taxonomy" id="2838692"/>
    <lineage>
        <taxon>Bacteria</taxon>
        <taxon>Bacillati</taxon>
        <taxon>Bacillota</taxon>
        <taxon>Erysipelotrichia</taxon>
        <taxon>Erysipelotrichales</taxon>
        <taxon>Erysipelotrichaceae</taxon>
        <taxon>Merdibacter</taxon>
    </lineage>
</organism>
<dbReference type="AlphaFoldDB" id="A0A9D2NTM8"/>
<gene>
    <name evidence="3" type="ORF">H9702_09355</name>
</gene>
<dbReference type="Proteomes" id="UP000823896">
    <property type="component" value="Unassembled WGS sequence"/>
</dbReference>
<dbReference type="GO" id="GO:0009294">
    <property type="term" value="P:DNA-mediated transformation"/>
    <property type="evidence" value="ECO:0007669"/>
    <property type="project" value="InterPro"/>
</dbReference>
<dbReference type="InterPro" id="IPR057666">
    <property type="entry name" value="DrpA_SLOG"/>
</dbReference>
<name>A0A9D2NTM8_9FIRM</name>
<dbReference type="Pfam" id="PF02481">
    <property type="entry name" value="DNA_processg_A"/>
    <property type="match status" value="1"/>
</dbReference>
<evidence type="ECO:0000313" key="4">
    <source>
        <dbReference type="Proteomes" id="UP000823896"/>
    </source>
</evidence>
<dbReference type="PANTHER" id="PTHR43022">
    <property type="entry name" value="PROTEIN SMF"/>
    <property type="match status" value="1"/>
</dbReference>
<accession>A0A9D2NTM8</accession>
<dbReference type="PANTHER" id="PTHR43022:SF1">
    <property type="entry name" value="PROTEIN SMF"/>
    <property type="match status" value="1"/>
</dbReference>
<comment type="similarity">
    <text evidence="1">Belongs to the DprA/Smf family.</text>
</comment>
<comment type="caution">
    <text evidence="3">The sequence shown here is derived from an EMBL/GenBank/DDBJ whole genome shotgun (WGS) entry which is preliminary data.</text>
</comment>
<feature type="domain" description="Smf/DprA SLOG" evidence="2">
    <location>
        <begin position="38"/>
        <end position="239"/>
    </location>
</feature>
<dbReference type="InterPro" id="IPR003488">
    <property type="entry name" value="DprA"/>
</dbReference>
<reference evidence="3" key="2">
    <citation type="submission" date="2021-04" db="EMBL/GenBank/DDBJ databases">
        <authorList>
            <person name="Gilroy R."/>
        </authorList>
    </citation>
    <scope>NUCLEOTIDE SEQUENCE</scope>
    <source>
        <strain evidence="3">CHK187-11901</strain>
    </source>
</reference>